<accession>A0ABS8YLI9</accession>
<dbReference type="Pfam" id="PF00005">
    <property type="entry name" value="ABC_tran"/>
    <property type="match status" value="2"/>
</dbReference>
<proteinExistence type="predicted"/>
<keyword evidence="2 5" id="KW-0067">ATP-binding</keyword>
<evidence type="ECO:0000256" key="3">
    <source>
        <dbReference type="SAM" id="MobiDB-lite"/>
    </source>
</evidence>
<gene>
    <name evidence="5" type="ORF">LQV63_17790</name>
</gene>
<evidence type="ECO:0000313" key="5">
    <source>
        <dbReference type="EMBL" id="MCE5171157.1"/>
    </source>
</evidence>
<reference evidence="5 6" key="1">
    <citation type="submission" date="2021-11" db="EMBL/GenBank/DDBJ databases">
        <title>Draft genome sequence of Paenibacillus profundus YoMME, a new Gram-positive bacteria with exoelectrogenic properties.</title>
        <authorList>
            <person name="Hubenova Y."/>
            <person name="Hubenova E."/>
            <person name="Manasiev Y."/>
            <person name="Peykov S."/>
            <person name="Mitov M."/>
        </authorList>
    </citation>
    <scope>NUCLEOTIDE SEQUENCE [LARGE SCALE GENOMIC DNA]</scope>
    <source>
        <strain evidence="5 6">YoMME</strain>
    </source>
</reference>
<dbReference type="PANTHER" id="PTHR42855:SF2">
    <property type="entry name" value="DRUG RESISTANCE ABC TRANSPORTER,ATP-BINDING PROTEIN"/>
    <property type="match status" value="1"/>
</dbReference>
<dbReference type="SMART" id="SM00382">
    <property type="entry name" value="AAA"/>
    <property type="match status" value="2"/>
</dbReference>
<feature type="compositionally biased region" description="Basic and acidic residues" evidence="3">
    <location>
        <begin position="553"/>
        <end position="562"/>
    </location>
</feature>
<dbReference type="InterPro" id="IPR017871">
    <property type="entry name" value="ABC_transporter-like_CS"/>
</dbReference>
<dbReference type="InterPro" id="IPR032524">
    <property type="entry name" value="ABC_tran_C"/>
</dbReference>
<evidence type="ECO:0000256" key="1">
    <source>
        <dbReference type="ARBA" id="ARBA00022741"/>
    </source>
</evidence>
<dbReference type="Pfam" id="PF16326">
    <property type="entry name" value="ABC_tran_CTD"/>
    <property type="match status" value="1"/>
</dbReference>
<dbReference type="InterPro" id="IPR037118">
    <property type="entry name" value="Val-tRNA_synth_C_sf"/>
</dbReference>
<dbReference type="InterPro" id="IPR051309">
    <property type="entry name" value="ABCF_ATPase"/>
</dbReference>
<comment type="caution">
    <text evidence="5">The sequence shown here is derived from an EMBL/GenBank/DDBJ whole genome shotgun (WGS) entry which is preliminary data.</text>
</comment>
<dbReference type="InterPro" id="IPR003593">
    <property type="entry name" value="AAA+_ATPase"/>
</dbReference>
<organism evidence="5 6">
    <name type="scientific">Paenibacillus profundus</name>
    <dbReference type="NCBI Taxonomy" id="1173085"/>
    <lineage>
        <taxon>Bacteria</taxon>
        <taxon>Bacillati</taxon>
        <taxon>Bacillota</taxon>
        <taxon>Bacilli</taxon>
        <taxon>Bacillales</taxon>
        <taxon>Paenibacillaceae</taxon>
        <taxon>Paenibacillus</taxon>
    </lineage>
</organism>
<dbReference type="InterPro" id="IPR027417">
    <property type="entry name" value="P-loop_NTPase"/>
</dbReference>
<feature type="region of interest" description="Disordered" evidence="3">
    <location>
        <begin position="542"/>
        <end position="601"/>
    </location>
</feature>
<protein>
    <submittedName>
        <fullName evidence="5">ABC-F family ATP-binding cassette domain-containing protein</fullName>
    </submittedName>
</protein>
<feature type="compositionally biased region" description="Polar residues" evidence="3">
    <location>
        <begin position="582"/>
        <end position="591"/>
    </location>
</feature>
<dbReference type="GO" id="GO:0005524">
    <property type="term" value="F:ATP binding"/>
    <property type="evidence" value="ECO:0007669"/>
    <property type="project" value="UniProtKB-KW"/>
</dbReference>
<dbReference type="InterPro" id="IPR003439">
    <property type="entry name" value="ABC_transporter-like_ATP-bd"/>
</dbReference>
<dbReference type="NCBIfam" id="NF000355">
    <property type="entry name" value="ribo_prot_ABC_F"/>
    <property type="match status" value="1"/>
</dbReference>
<dbReference type="Gene3D" id="1.10.287.380">
    <property type="entry name" value="Valyl-tRNA synthetase, C-terminal domain"/>
    <property type="match status" value="1"/>
</dbReference>
<feature type="domain" description="ABC transporter" evidence="4">
    <location>
        <begin position="338"/>
        <end position="550"/>
    </location>
</feature>
<evidence type="ECO:0000313" key="6">
    <source>
        <dbReference type="Proteomes" id="UP001199916"/>
    </source>
</evidence>
<dbReference type="CDD" id="cd03221">
    <property type="entry name" value="ABCF_EF-3"/>
    <property type="match status" value="2"/>
</dbReference>
<dbReference type="SUPFAM" id="SSF52540">
    <property type="entry name" value="P-loop containing nucleoside triphosphate hydrolases"/>
    <property type="match status" value="2"/>
</dbReference>
<feature type="domain" description="ABC transporter" evidence="4">
    <location>
        <begin position="3"/>
        <end position="262"/>
    </location>
</feature>
<keyword evidence="1" id="KW-0547">Nucleotide-binding</keyword>
<keyword evidence="6" id="KW-1185">Reference proteome</keyword>
<dbReference type="Proteomes" id="UP001199916">
    <property type="component" value="Unassembled WGS sequence"/>
</dbReference>
<dbReference type="PROSITE" id="PS50893">
    <property type="entry name" value="ABC_TRANSPORTER_2"/>
    <property type="match status" value="2"/>
</dbReference>
<evidence type="ECO:0000256" key="2">
    <source>
        <dbReference type="ARBA" id="ARBA00022840"/>
    </source>
</evidence>
<sequence>MMIQCQQVQKGYGAESVLLEVTCDIGENERVGLIGRNGTGKTTLLQLLNGSEKPDGGQISIRKGTRIGYLDQVPRSGDDETVRDVLERAFCEPRQWLAEMRELERIMAEPEQAGGADGFERLLYRYGDLQEKFERAGGYDIDAHVGRVAGGLGIPDTQYGRLFASLSGGEKTKVGLAAMLIEEPDVLLLDEPTNHLDMQAIDWLERFLQAYTGTVVVISHDRYFLDRVVTKIIELEDGEAVTYHTNYTGFQQEKEARLLQQFANFQEQQKKIKKMQETIKQLIEWGNRANPPNPGFHRRAASMQKALDRMVKLKRPMMERRAMELELQQGDRSGNQVLTLEDVGKAFGERVLFSGVRELLRYGERVALIGENGSGKSTLLKCILGVEAPDEGEIRLGSRVDVGYLAQEAAPEDENATVLQHFREAVGMEEGEARGRLARFLFCGADVFKSIRSLSGGEWSRLRFALLMHRQPNLLVLDEPTNHLDIDSREALEEALEEFPGTVIAVSHDRYFINRLAVKIWSLEEGQLVTVHGNFDNYKAKADSAREGGASPKGREREDAARSTRTARKVPASQVDAARTHANPSGCTARQKSLDQAGAGKTMAARGQADEAARTGGRLHESAADPARLERDIAELEQELRSLDAAMMAPALAADAEKLAVLHAEREALQAKLEMMYEAWMDAAAQ</sequence>
<dbReference type="RefSeq" id="WP_233697705.1">
    <property type="nucleotide sequence ID" value="NZ_JAJNBZ010000015.1"/>
</dbReference>
<dbReference type="PANTHER" id="PTHR42855">
    <property type="entry name" value="ABC TRANSPORTER ATP-BINDING SUBUNIT"/>
    <property type="match status" value="1"/>
</dbReference>
<dbReference type="InterPro" id="IPR032781">
    <property type="entry name" value="ABC_tran_Xtn"/>
</dbReference>
<dbReference type="EMBL" id="JAJNBZ010000015">
    <property type="protein sequence ID" value="MCE5171157.1"/>
    <property type="molecule type" value="Genomic_DNA"/>
</dbReference>
<dbReference type="PROSITE" id="PS00211">
    <property type="entry name" value="ABC_TRANSPORTER_1"/>
    <property type="match status" value="2"/>
</dbReference>
<dbReference type="Pfam" id="PF12848">
    <property type="entry name" value="ABC_tran_Xtn"/>
    <property type="match status" value="1"/>
</dbReference>
<evidence type="ECO:0000259" key="4">
    <source>
        <dbReference type="PROSITE" id="PS50893"/>
    </source>
</evidence>
<dbReference type="Gene3D" id="3.40.50.300">
    <property type="entry name" value="P-loop containing nucleotide triphosphate hydrolases"/>
    <property type="match status" value="2"/>
</dbReference>
<name>A0ABS8YLI9_9BACL</name>